<dbReference type="AlphaFoldDB" id="A0A3P7NBJ2"/>
<organism evidence="2 3">
    <name type="scientific">Dibothriocephalus latus</name>
    <name type="common">Fish tapeworm</name>
    <name type="synonym">Diphyllobothrium latum</name>
    <dbReference type="NCBI Taxonomy" id="60516"/>
    <lineage>
        <taxon>Eukaryota</taxon>
        <taxon>Metazoa</taxon>
        <taxon>Spiralia</taxon>
        <taxon>Lophotrochozoa</taxon>
        <taxon>Platyhelminthes</taxon>
        <taxon>Cestoda</taxon>
        <taxon>Eucestoda</taxon>
        <taxon>Diphyllobothriidea</taxon>
        <taxon>Diphyllobothriidae</taxon>
        <taxon>Dibothriocephalus</taxon>
    </lineage>
</organism>
<proteinExistence type="predicted"/>
<name>A0A3P7NBJ2_DIBLA</name>
<keyword evidence="3" id="KW-1185">Reference proteome</keyword>
<protein>
    <submittedName>
        <fullName evidence="2">Uncharacterized protein</fullName>
    </submittedName>
</protein>
<evidence type="ECO:0000256" key="1">
    <source>
        <dbReference type="SAM" id="MobiDB-lite"/>
    </source>
</evidence>
<dbReference type="Proteomes" id="UP000281553">
    <property type="component" value="Unassembled WGS sequence"/>
</dbReference>
<evidence type="ECO:0000313" key="2">
    <source>
        <dbReference type="EMBL" id="VDN40024.1"/>
    </source>
</evidence>
<accession>A0A3P7NBJ2</accession>
<evidence type="ECO:0000313" key="3">
    <source>
        <dbReference type="Proteomes" id="UP000281553"/>
    </source>
</evidence>
<gene>
    <name evidence="2" type="ORF">DILT_LOCUS18110</name>
</gene>
<dbReference type="EMBL" id="UYRU01097448">
    <property type="protein sequence ID" value="VDN40024.1"/>
    <property type="molecule type" value="Genomic_DNA"/>
</dbReference>
<sequence length="55" mass="5932">MTPDAGQKTPCGGTGGPTRARTTLRRRGHRVPGSTGDSQDKRLAVLLHDDDVVYR</sequence>
<feature type="region of interest" description="Disordered" evidence="1">
    <location>
        <begin position="1"/>
        <end position="42"/>
    </location>
</feature>
<reference evidence="2 3" key="1">
    <citation type="submission" date="2018-11" db="EMBL/GenBank/DDBJ databases">
        <authorList>
            <consortium name="Pathogen Informatics"/>
        </authorList>
    </citation>
    <scope>NUCLEOTIDE SEQUENCE [LARGE SCALE GENOMIC DNA]</scope>
</reference>